<gene>
    <name evidence="1" type="ORF">IQ236_04705</name>
</gene>
<comment type="caution">
    <text evidence="1">The sequence shown here is derived from an EMBL/GenBank/DDBJ whole genome shotgun (WGS) entry which is preliminary data.</text>
</comment>
<dbReference type="InterPro" id="IPR035069">
    <property type="entry name" value="TTHA1013/TTHA0281-like"/>
</dbReference>
<accession>A0ABR9U7T1</accession>
<evidence type="ECO:0000313" key="2">
    <source>
        <dbReference type="Proteomes" id="UP000640725"/>
    </source>
</evidence>
<sequence length="104" mass="11822">MKNTLLRCFLKQENNQWVAVCIDLNLASQADTCNEAKLKLEAMINSYVQEALTVDSDYVEQLLSRKAPFSLILEYYFAVLLENLPAFNLAHFQIFSGVSQSQVV</sequence>
<dbReference type="EMBL" id="JADEWU010000006">
    <property type="protein sequence ID" value="MBE9142522.1"/>
    <property type="molecule type" value="Genomic_DNA"/>
</dbReference>
<protein>
    <submittedName>
        <fullName evidence="1">DUF1902 domain-containing protein</fullName>
    </submittedName>
</protein>
<evidence type="ECO:0000313" key="1">
    <source>
        <dbReference type="EMBL" id="MBE9142522.1"/>
    </source>
</evidence>
<keyword evidence="2" id="KW-1185">Reference proteome</keyword>
<dbReference type="SUPFAM" id="SSF143100">
    <property type="entry name" value="TTHA1013/TTHA0281-like"/>
    <property type="match status" value="1"/>
</dbReference>
<name>A0ABR9U7T1_9CYAN</name>
<organism evidence="1 2">
    <name type="scientific">Planktothrix mougeotii LEGE 06226</name>
    <dbReference type="NCBI Taxonomy" id="1828728"/>
    <lineage>
        <taxon>Bacteria</taxon>
        <taxon>Bacillati</taxon>
        <taxon>Cyanobacteriota</taxon>
        <taxon>Cyanophyceae</taxon>
        <taxon>Oscillatoriophycideae</taxon>
        <taxon>Oscillatoriales</taxon>
        <taxon>Microcoleaceae</taxon>
        <taxon>Planktothrix</taxon>
    </lineage>
</organism>
<reference evidence="1 2" key="1">
    <citation type="submission" date="2020-10" db="EMBL/GenBank/DDBJ databases">
        <authorList>
            <person name="Castelo-Branco R."/>
            <person name="Eusebio N."/>
            <person name="Adriana R."/>
            <person name="Vieira A."/>
            <person name="Brugerolle De Fraissinette N."/>
            <person name="Rezende De Castro R."/>
            <person name="Schneider M.P."/>
            <person name="Vasconcelos V."/>
            <person name="Leao P.N."/>
        </authorList>
    </citation>
    <scope>NUCLEOTIDE SEQUENCE [LARGE SCALE GENOMIC DNA]</scope>
    <source>
        <strain evidence="1 2">LEGE 06226</strain>
    </source>
</reference>
<proteinExistence type="predicted"/>
<dbReference type="Proteomes" id="UP000640725">
    <property type="component" value="Unassembled WGS sequence"/>
</dbReference>